<evidence type="ECO:0000313" key="3">
    <source>
        <dbReference type="Proteomes" id="UP000235672"/>
    </source>
</evidence>
<dbReference type="InterPro" id="IPR036412">
    <property type="entry name" value="HAD-like_sf"/>
</dbReference>
<organism evidence="2 3">
    <name type="scientific">Hyaloscypha hepaticicola</name>
    <dbReference type="NCBI Taxonomy" id="2082293"/>
    <lineage>
        <taxon>Eukaryota</taxon>
        <taxon>Fungi</taxon>
        <taxon>Dikarya</taxon>
        <taxon>Ascomycota</taxon>
        <taxon>Pezizomycotina</taxon>
        <taxon>Leotiomycetes</taxon>
        <taxon>Helotiales</taxon>
        <taxon>Hyaloscyphaceae</taxon>
        <taxon>Hyaloscypha</taxon>
    </lineage>
</organism>
<evidence type="ECO:0000313" key="2">
    <source>
        <dbReference type="EMBL" id="PMD17533.1"/>
    </source>
</evidence>
<dbReference type="GO" id="GO:0016787">
    <property type="term" value="F:hydrolase activity"/>
    <property type="evidence" value="ECO:0007669"/>
    <property type="project" value="UniProtKB-KW"/>
</dbReference>
<dbReference type="OrthoDB" id="444127at2759"/>
<reference evidence="2 3" key="1">
    <citation type="submission" date="2016-05" db="EMBL/GenBank/DDBJ databases">
        <title>A degradative enzymes factory behind the ericoid mycorrhizal symbiosis.</title>
        <authorList>
            <consortium name="DOE Joint Genome Institute"/>
            <person name="Martino E."/>
            <person name="Morin E."/>
            <person name="Grelet G."/>
            <person name="Kuo A."/>
            <person name="Kohler A."/>
            <person name="Daghino S."/>
            <person name="Barry K."/>
            <person name="Choi C."/>
            <person name="Cichocki N."/>
            <person name="Clum A."/>
            <person name="Copeland A."/>
            <person name="Hainaut M."/>
            <person name="Haridas S."/>
            <person name="Labutti K."/>
            <person name="Lindquist E."/>
            <person name="Lipzen A."/>
            <person name="Khouja H.-R."/>
            <person name="Murat C."/>
            <person name="Ohm R."/>
            <person name="Olson A."/>
            <person name="Spatafora J."/>
            <person name="Veneault-Fourrey C."/>
            <person name="Henrissat B."/>
            <person name="Grigoriev I."/>
            <person name="Martin F."/>
            <person name="Perotto S."/>
        </authorList>
    </citation>
    <scope>NUCLEOTIDE SEQUENCE [LARGE SCALE GENOMIC DNA]</scope>
    <source>
        <strain evidence="2 3">UAMH 7357</strain>
    </source>
</reference>
<dbReference type="Gene3D" id="1.10.150.750">
    <property type="match status" value="1"/>
</dbReference>
<gene>
    <name evidence="2" type="ORF">NA56DRAFT_270741</name>
</gene>
<dbReference type="PANTHER" id="PTHR43316:SF9">
    <property type="entry name" value="ACID DEHALOGENASE, PUTATIVE (AFU_ORTHOLOGUE AFUA_6G14460)-RELATED"/>
    <property type="match status" value="1"/>
</dbReference>
<dbReference type="Proteomes" id="UP000235672">
    <property type="component" value="Unassembled WGS sequence"/>
</dbReference>
<dbReference type="AlphaFoldDB" id="A0A2J6PU37"/>
<dbReference type="InterPro" id="IPR023214">
    <property type="entry name" value="HAD_sf"/>
</dbReference>
<dbReference type="SUPFAM" id="SSF56784">
    <property type="entry name" value="HAD-like"/>
    <property type="match status" value="1"/>
</dbReference>
<evidence type="ECO:0000256" key="1">
    <source>
        <dbReference type="ARBA" id="ARBA00022801"/>
    </source>
</evidence>
<dbReference type="Gene3D" id="3.40.50.1000">
    <property type="entry name" value="HAD superfamily/HAD-like"/>
    <property type="match status" value="1"/>
</dbReference>
<keyword evidence="1" id="KW-0378">Hydrolase</keyword>
<sequence length="223" mass="25333">MFAGLKPLLCRLPTPNPYIEDKFHTLSAFQAFERDLQRFQPTLRYNELLPLAYKAFAASLSLPEPSEQEARDFGSQIGTWPAFPDTVPALKALKKHYKLVMLSNIDNDSIAPTIAGPLAGVEFDAVFTAQDIGSYKPDLKNFKYLIEGVKKLAVKKEEILHTAQSLTHDCVPAKTMGLSSTWIDRENQEEKRRELADKLNFTWRFKSMGEMAEAVDKEFEEMK</sequence>
<dbReference type="PANTHER" id="PTHR43316">
    <property type="entry name" value="HYDROLASE, HALOACID DELAHOGENASE-RELATED"/>
    <property type="match status" value="1"/>
</dbReference>
<protein>
    <submittedName>
        <fullName evidence="2">Putative haloalkanoic acid dehalogenase</fullName>
    </submittedName>
</protein>
<proteinExistence type="predicted"/>
<dbReference type="EMBL" id="KZ613499">
    <property type="protein sequence ID" value="PMD17533.1"/>
    <property type="molecule type" value="Genomic_DNA"/>
</dbReference>
<name>A0A2J6PU37_9HELO</name>
<dbReference type="InterPro" id="IPR051540">
    <property type="entry name" value="S-2-haloacid_dehalogenase"/>
</dbReference>
<dbReference type="Pfam" id="PF00702">
    <property type="entry name" value="Hydrolase"/>
    <property type="match status" value="1"/>
</dbReference>
<accession>A0A2J6PU37</accession>
<keyword evidence="3" id="KW-1185">Reference proteome</keyword>